<feature type="compositionally biased region" description="Basic and acidic residues" evidence="1">
    <location>
        <begin position="75"/>
        <end position="84"/>
    </location>
</feature>
<evidence type="ECO:0000313" key="4">
    <source>
        <dbReference type="Proteomes" id="UP000515275"/>
    </source>
</evidence>
<gene>
    <name evidence="3" type="ORF">GP473_00495</name>
</gene>
<evidence type="ECO:0000259" key="2">
    <source>
        <dbReference type="Pfam" id="PF13482"/>
    </source>
</evidence>
<sequence length="573" mass="63161">MCPVDKREDPPAPLTPADVVGCRHRAVLRRVKSINTPERMRTLQDLENQIQYLSHHIAEQARRQKILAQLPGSPRRGDKVRPTRIDISPGPNAVEDTLEAMARGIRLITGAVLEEGALSTTVDILLRRDMGHGTDPTLAYAPLVISGHSVARRLRGKQAADCLVIDLSALSLSHGVEVPLRHRALAGDSQRLAMAYTILSVWGVASGDVGLIGRAGAADPERCYIFPGDSLLPGLLTALREPVPHAPSRVKECSYCEYHNHCRAQLLERQDVSLMLPGDRNRALREAGIRTLPQLAEAQRGEQSALAEAWMKGETALRRPLRRWITDTELWGGYQFVMPRRGDLTAQKTGQTPETSAQPMQEQLANVIDIDIDMEAHPQRGTFLWGTFDGAQYVAFGDFSSAGDEGAHVAEFWAWIQARVASAAASGKRLRVWVYAEQGENYWLRHYARKFGGRAYTLADATTVTMPTLDEVNRFIASEQWCDLFRIVNNAVAGTGSLGLKTVAPLAGFQFSQKGVDGRAAITLYEQAIRTARGTAQAARRTLERYNADDCVANSYVRTWLRKGAPGIPQCPH</sequence>
<protein>
    <submittedName>
        <fullName evidence="3">TM0106 family RecB-like putative nuclease</fullName>
    </submittedName>
</protein>
<organism evidence="3 4">
    <name type="scientific">Corynebacterium anserum</name>
    <dbReference type="NCBI Taxonomy" id="2684406"/>
    <lineage>
        <taxon>Bacteria</taxon>
        <taxon>Bacillati</taxon>
        <taxon>Actinomycetota</taxon>
        <taxon>Actinomycetes</taxon>
        <taxon>Mycobacteriales</taxon>
        <taxon>Corynebacteriaceae</taxon>
        <taxon>Corynebacterium</taxon>
    </lineage>
</organism>
<feature type="domain" description="YprB ribonuclease H-like" evidence="2">
    <location>
        <begin position="478"/>
        <end position="561"/>
    </location>
</feature>
<accession>A0A7G7YQR1</accession>
<dbReference type="InterPro" id="IPR038720">
    <property type="entry name" value="YprB_RNase_H-like_dom"/>
</dbReference>
<evidence type="ECO:0000313" key="3">
    <source>
        <dbReference type="EMBL" id="QNH96831.1"/>
    </source>
</evidence>
<evidence type="ECO:0000256" key="1">
    <source>
        <dbReference type="SAM" id="MobiDB-lite"/>
    </source>
</evidence>
<dbReference type="NCBIfam" id="TIGR03491">
    <property type="entry name" value="TM0106 family RecB-like putative nuclease"/>
    <property type="match status" value="1"/>
</dbReference>
<proteinExistence type="predicted"/>
<dbReference type="Pfam" id="PF13482">
    <property type="entry name" value="RNase_H_2"/>
    <property type="match status" value="1"/>
</dbReference>
<dbReference type="EMBL" id="CP046883">
    <property type="protein sequence ID" value="QNH96831.1"/>
    <property type="molecule type" value="Genomic_DNA"/>
</dbReference>
<dbReference type="AlphaFoldDB" id="A0A7G7YQR1"/>
<dbReference type="Proteomes" id="UP000515275">
    <property type="component" value="Chromosome"/>
</dbReference>
<name>A0A7G7YQR1_9CORY</name>
<feature type="region of interest" description="Disordered" evidence="1">
    <location>
        <begin position="68"/>
        <end position="90"/>
    </location>
</feature>
<dbReference type="KEGG" id="cans:GP473_00495"/>
<dbReference type="InterPro" id="IPR019993">
    <property type="entry name" value="RecB_nuclease_TM0106_put"/>
</dbReference>
<keyword evidence="4" id="KW-1185">Reference proteome</keyword>
<reference evidence="3 4" key="1">
    <citation type="submission" date="2019-12" db="EMBL/GenBank/DDBJ databases">
        <title>Corynebacterium sp. nov., isolated from feces of the Anser Albifrons in China.</title>
        <authorList>
            <person name="Liu Q."/>
        </authorList>
    </citation>
    <scope>NUCLEOTIDE SEQUENCE [LARGE SCALE GENOMIC DNA]</scope>
    <source>
        <strain evidence="3 4">23H37-10</strain>
    </source>
</reference>